<organism evidence="1 2">
    <name type="scientific">Pseudoalteromonas agarivorans DSM 14585</name>
    <dbReference type="NCBI Taxonomy" id="1312369"/>
    <lineage>
        <taxon>Bacteria</taxon>
        <taxon>Pseudomonadati</taxon>
        <taxon>Pseudomonadota</taxon>
        <taxon>Gammaproteobacteria</taxon>
        <taxon>Alteromonadales</taxon>
        <taxon>Pseudoalteromonadaceae</taxon>
        <taxon>Pseudoalteromonas</taxon>
    </lineage>
</organism>
<protein>
    <submittedName>
        <fullName evidence="1">Uncharacterized protein</fullName>
    </submittedName>
</protein>
<accession>A0ACA8E0R6</accession>
<evidence type="ECO:0000313" key="1">
    <source>
        <dbReference type="EMBL" id="ATC83715.1"/>
    </source>
</evidence>
<reference evidence="1" key="1">
    <citation type="submission" date="2015-03" db="EMBL/GenBank/DDBJ databases">
        <authorList>
            <person name="Xie B.-B."/>
            <person name="Rong J.-C."/>
            <person name="Qin Q.-L."/>
            <person name="Zhang Y.-Z."/>
        </authorList>
    </citation>
    <scope>NUCLEOTIDE SEQUENCE</scope>
    <source>
        <strain evidence="1">DSM 14585</strain>
    </source>
</reference>
<dbReference type="EMBL" id="CP011011">
    <property type="protein sequence ID" value="ATC83715.1"/>
    <property type="molecule type" value="Genomic_DNA"/>
</dbReference>
<dbReference type="Proteomes" id="UP000217277">
    <property type="component" value="Chromosome I"/>
</dbReference>
<evidence type="ECO:0000313" key="2">
    <source>
        <dbReference type="Proteomes" id="UP000217277"/>
    </source>
</evidence>
<proteinExistence type="predicted"/>
<gene>
    <name evidence="1" type="ORF">PAGA_a3605</name>
</gene>
<sequence>MNKLLAIYACNFSQYCYNSQQQLDISEISESIQTADYLN</sequence>
<keyword evidence="2" id="KW-1185">Reference proteome</keyword>
<name>A0ACA8E0R6_9GAMM</name>